<dbReference type="InterPro" id="IPR045875">
    <property type="entry name" value="NTF2"/>
</dbReference>
<dbReference type="InterPro" id="IPR018222">
    <property type="entry name" value="Nuclear_transport_factor_2_euk"/>
</dbReference>
<keyword evidence="2" id="KW-0813">Transport</keyword>
<protein>
    <recommendedName>
        <fullName evidence="2">Nuclear transport factor 2</fullName>
        <shortName evidence="2">NTF-2</shortName>
    </recommendedName>
</protein>
<reference evidence="4 5" key="1">
    <citation type="submission" date="2016-10" db="EMBL/GenBank/DDBJ databases">
        <title>Reductive evolution of mitochondrial metabolism and differential evolution of invasion-related proteins in Cryptosporidium.</title>
        <authorList>
            <person name="Liu S."/>
            <person name="Roellig D.M."/>
            <person name="Guo Y."/>
            <person name="Li N."/>
            <person name="Frace M.A."/>
            <person name="Tang K."/>
            <person name="Zhang L."/>
            <person name="Feng Y."/>
            <person name="Xiao L."/>
        </authorList>
    </citation>
    <scope>NUCLEOTIDE SEQUENCE [LARGE SCALE GENOMIC DNA]</scope>
    <source>
        <strain evidence="4">30847</strain>
    </source>
</reference>
<dbReference type="GO" id="GO:0006606">
    <property type="term" value="P:protein import into nucleus"/>
    <property type="evidence" value="ECO:0007669"/>
    <property type="project" value="UniProtKB-ARBA"/>
</dbReference>
<keyword evidence="2" id="KW-0539">Nucleus</keyword>
<dbReference type="GeneID" id="92365249"/>
<gene>
    <name evidence="4" type="ORF">cand_010640</name>
</gene>
<proteinExistence type="predicted"/>
<evidence type="ECO:0000256" key="1">
    <source>
        <dbReference type="ARBA" id="ARBA00022490"/>
    </source>
</evidence>
<evidence type="ECO:0000256" key="2">
    <source>
        <dbReference type="RuleBase" id="RU369002"/>
    </source>
</evidence>
<dbReference type="Pfam" id="PF02136">
    <property type="entry name" value="NTF2"/>
    <property type="match status" value="1"/>
</dbReference>
<keyword evidence="5" id="KW-1185">Reference proteome</keyword>
<sequence length="129" mass="14427">MTQSVNLNPQFDQIGRQFVQHYYQTFQNNRSGLGVLYGPQSMLTWEDSQFQGQGNISAKLGSLNFQRVKFDIVRADCQPSPENGVIVFVTGDVSIDEGQPLKFSQVFNLLPSGSGGYIIFNDLFRLNLG</sequence>
<feature type="domain" description="NTF2" evidence="3">
    <location>
        <begin position="14"/>
        <end position="126"/>
    </location>
</feature>
<dbReference type="GO" id="GO:0051028">
    <property type="term" value="P:mRNA transport"/>
    <property type="evidence" value="ECO:0007669"/>
    <property type="project" value="UniProtKB-UniRule"/>
</dbReference>
<dbReference type="FunFam" id="3.10.450.50:FF:000005">
    <property type="entry name" value="Nuclear transport factor 2"/>
    <property type="match status" value="1"/>
</dbReference>
<dbReference type="InterPro" id="IPR002075">
    <property type="entry name" value="NTF2_dom"/>
</dbReference>
<accession>A0A1J4MPW9</accession>
<dbReference type="EMBL" id="LRBS01000067">
    <property type="protein sequence ID" value="OII76306.1"/>
    <property type="molecule type" value="Genomic_DNA"/>
</dbReference>
<dbReference type="Proteomes" id="UP000186804">
    <property type="component" value="Unassembled WGS sequence"/>
</dbReference>
<keyword evidence="2" id="KW-0653">Protein transport</keyword>
<comment type="subcellular location">
    <subcellularLocation>
        <location evidence="2">Cytoplasm</location>
    </subcellularLocation>
    <subcellularLocation>
        <location evidence="2">Nucleus</location>
    </subcellularLocation>
</comment>
<evidence type="ECO:0000259" key="3">
    <source>
        <dbReference type="PROSITE" id="PS50177"/>
    </source>
</evidence>
<dbReference type="InterPro" id="IPR032710">
    <property type="entry name" value="NTF2-like_dom_sf"/>
</dbReference>
<evidence type="ECO:0000313" key="5">
    <source>
        <dbReference type="Proteomes" id="UP000186804"/>
    </source>
</evidence>
<dbReference type="RefSeq" id="XP_067068152.1">
    <property type="nucleotide sequence ID" value="XM_067211303.1"/>
</dbReference>
<dbReference type="OrthoDB" id="6507044at2759"/>
<dbReference type="AlphaFoldDB" id="A0A1J4MPW9"/>
<dbReference type="PROSITE" id="PS50177">
    <property type="entry name" value="NTF2_DOMAIN"/>
    <property type="match status" value="1"/>
</dbReference>
<dbReference type="CDD" id="cd00780">
    <property type="entry name" value="NTF2"/>
    <property type="match status" value="1"/>
</dbReference>
<dbReference type="Gene3D" id="3.10.450.50">
    <property type="match status" value="1"/>
</dbReference>
<name>A0A1J4MPW9_9CRYT</name>
<dbReference type="PANTHER" id="PTHR12612">
    <property type="entry name" value="NUCLEAR TRANSPORT FACTOR 2"/>
    <property type="match status" value="1"/>
</dbReference>
<dbReference type="GO" id="GO:0005635">
    <property type="term" value="C:nuclear envelope"/>
    <property type="evidence" value="ECO:0007669"/>
    <property type="project" value="UniProtKB-ARBA"/>
</dbReference>
<dbReference type="GO" id="GO:0005737">
    <property type="term" value="C:cytoplasm"/>
    <property type="evidence" value="ECO:0007669"/>
    <property type="project" value="UniProtKB-SubCell"/>
</dbReference>
<evidence type="ECO:0000313" key="4">
    <source>
        <dbReference type="EMBL" id="OII76306.1"/>
    </source>
</evidence>
<organism evidence="4 5">
    <name type="scientific">Cryptosporidium andersoni</name>
    <dbReference type="NCBI Taxonomy" id="117008"/>
    <lineage>
        <taxon>Eukaryota</taxon>
        <taxon>Sar</taxon>
        <taxon>Alveolata</taxon>
        <taxon>Apicomplexa</taxon>
        <taxon>Conoidasida</taxon>
        <taxon>Coccidia</taxon>
        <taxon>Eucoccidiorida</taxon>
        <taxon>Eimeriorina</taxon>
        <taxon>Cryptosporidiidae</taxon>
        <taxon>Cryptosporidium</taxon>
    </lineage>
</organism>
<comment type="caution">
    <text evidence="4">The sequence shown here is derived from an EMBL/GenBank/DDBJ whole genome shotgun (WGS) entry which is preliminary data.</text>
</comment>
<dbReference type="VEuPathDB" id="CryptoDB:cand_010640"/>
<dbReference type="SUPFAM" id="SSF54427">
    <property type="entry name" value="NTF2-like"/>
    <property type="match status" value="1"/>
</dbReference>
<keyword evidence="1 2" id="KW-0963">Cytoplasm</keyword>
<comment type="function">
    <text evidence="2">Has a role in nuclear-cytoplasmic transport of proteins and mRNAs.</text>
</comment>